<evidence type="ECO:0000313" key="2">
    <source>
        <dbReference type="EMBL" id="CDP38159.1"/>
    </source>
</evidence>
<accession>A0A060TBK3</accession>
<dbReference type="PhylomeDB" id="A0A060TBK3"/>
<dbReference type="PANTHER" id="PTHR47815">
    <property type="entry name" value="UNIVERSAL STRESS PROTEIN A FAMILY PROTEIN C25B2.10"/>
    <property type="match status" value="1"/>
</dbReference>
<sequence>MSVTFVEPDFSKYSKPRTVSPGNDPVDPLDDADECALSDSGSRPENERAEGSNTGGIAIPRRKSSGSFQRRVSFDTISSPESGKSRGPLSPSNSIFPNFMSSHGQTNKDRDREYSSYFVSSRHSEHRYSSDSRAILFSYSPKQHSDVALRWIISNILQDGDELICLRMLGAADATHLQHHYQPEAQRLLNQAEQIAAEYGIKVNIVVELGVGKVKTVVYKTLVMYQPCLIVVAISSKSPNSFRRMRYKSSINSYLLSRGPLPVVIVTPNMTATGNPVSLVTSDTSEPTPPGVSPADGTDSPKGGNSYFASLQADIDSTNSQRPGSVFSIYPTSDDEDDYDDLAADDDDYDIDDDFDDDDSDDDDANPYADDEDGLEKSDKPDMPRHNSVGSSSSSQDEGSLIRRWKSFLKRKKSV</sequence>
<feature type="region of interest" description="Disordered" evidence="1">
    <location>
        <begin position="276"/>
        <end position="399"/>
    </location>
</feature>
<gene>
    <name evidence="2" type="ORF">GNLVRS02_ARAD1D28380g</name>
</gene>
<feature type="compositionally biased region" description="Polar residues" evidence="1">
    <location>
        <begin position="276"/>
        <end position="286"/>
    </location>
</feature>
<feature type="compositionally biased region" description="Acidic residues" evidence="1">
    <location>
        <begin position="333"/>
        <end position="374"/>
    </location>
</feature>
<reference evidence="2" key="2">
    <citation type="submission" date="2014-06" db="EMBL/GenBank/DDBJ databases">
        <title>The complete genome of Blastobotrys (Arxula) adeninivorans LS3 - a yeast of biotechnological interest.</title>
        <authorList>
            <person name="Kunze G."/>
            <person name="Gaillardin C."/>
            <person name="Czernicka M."/>
            <person name="Durrens P."/>
            <person name="Martin T."/>
            <person name="Boer E."/>
            <person name="Gabaldon T."/>
            <person name="Cruz J."/>
            <person name="Talla E."/>
            <person name="Marck C."/>
            <person name="Goffeau A."/>
            <person name="Barbe V."/>
            <person name="Baret P."/>
            <person name="Baronian K."/>
            <person name="Beier S."/>
            <person name="Bleykasten C."/>
            <person name="Bode R."/>
            <person name="Casaregola S."/>
            <person name="Despons L."/>
            <person name="Fairhead C."/>
            <person name="Giersberg M."/>
            <person name="Gierski P."/>
            <person name="Hahnel U."/>
            <person name="Hartmann A."/>
            <person name="Jankowska D."/>
            <person name="Jubin C."/>
            <person name="Jung P."/>
            <person name="Lafontaine I."/>
            <person name="Leh-Louis V."/>
            <person name="Lemaire M."/>
            <person name="Marcet-Houben M."/>
            <person name="Mascher M."/>
            <person name="Morel G."/>
            <person name="Richard G.-F."/>
            <person name="Riechen J."/>
            <person name="Sacerdot C."/>
            <person name="Sarkar A."/>
            <person name="Savel G."/>
            <person name="Schacherer J."/>
            <person name="Sherman D."/>
            <person name="Straub M.-L."/>
            <person name="Stein N."/>
            <person name="Thierry A."/>
            <person name="Trautwein-Schult A."/>
            <person name="Westhof E."/>
            <person name="Worch S."/>
            <person name="Dujon B."/>
            <person name="Souciet J.-L."/>
            <person name="Wincker P."/>
            <person name="Scholz U."/>
            <person name="Neuveglise N."/>
        </authorList>
    </citation>
    <scope>NUCLEOTIDE SEQUENCE</scope>
    <source>
        <strain evidence="2">LS3</strain>
    </source>
</reference>
<organism evidence="2">
    <name type="scientific">Blastobotrys adeninivorans</name>
    <name type="common">Yeast</name>
    <name type="synonym">Arxula adeninivorans</name>
    <dbReference type="NCBI Taxonomy" id="409370"/>
    <lineage>
        <taxon>Eukaryota</taxon>
        <taxon>Fungi</taxon>
        <taxon>Dikarya</taxon>
        <taxon>Ascomycota</taxon>
        <taxon>Saccharomycotina</taxon>
        <taxon>Dipodascomycetes</taxon>
        <taxon>Dipodascales</taxon>
        <taxon>Trichomonascaceae</taxon>
        <taxon>Blastobotrys</taxon>
    </lineage>
</organism>
<dbReference type="PANTHER" id="PTHR47815:SF1">
    <property type="entry name" value="UNIVERSAL STRESS PROTEIN A FAMILY PROTEIN C25B2.10"/>
    <property type="match status" value="1"/>
</dbReference>
<dbReference type="EMBL" id="HG937694">
    <property type="protein sequence ID" value="CDP38159.1"/>
    <property type="molecule type" value="Genomic_DNA"/>
</dbReference>
<dbReference type="SUPFAM" id="SSF52402">
    <property type="entry name" value="Adenine nucleotide alpha hydrolases-like"/>
    <property type="match status" value="1"/>
</dbReference>
<reference evidence="2" key="1">
    <citation type="submission" date="2014-02" db="EMBL/GenBank/DDBJ databases">
        <authorList>
            <person name="Genoscope - CEA"/>
        </authorList>
    </citation>
    <scope>NUCLEOTIDE SEQUENCE</scope>
    <source>
        <strain evidence="2">LS3</strain>
    </source>
</reference>
<dbReference type="Gene3D" id="3.40.50.620">
    <property type="entry name" value="HUPs"/>
    <property type="match status" value="1"/>
</dbReference>
<dbReference type="AlphaFoldDB" id="A0A060TBK3"/>
<feature type="compositionally biased region" description="Basic and acidic residues" evidence="1">
    <location>
        <begin position="375"/>
        <end position="385"/>
    </location>
</feature>
<feature type="compositionally biased region" description="Polar residues" evidence="1">
    <location>
        <begin position="90"/>
        <end position="105"/>
    </location>
</feature>
<feature type="region of interest" description="Disordered" evidence="1">
    <location>
        <begin position="1"/>
        <end position="111"/>
    </location>
</feature>
<feature type="compositionally biased region" description="Polar residues" evidence="1">
    <location>
        <begin position="65"/>
        <end position="82"/>
    </location>
</feature>
<feature type="compositionally biased region" description="Acidic residues" evidence="1">
    <location>
        <begin position="27"/>
        <end position="36"/>
    </location>
</feature>
<name>A0A060TBK3_BLAAD</name>
<dbReference type="InterPro" id="IPR014729">
    <property type="entry name" value="Rossmann-like_a/b/a_fold"/>
</dbReference>
<proteinExistence type="predicted"/>
<protein>
    <submittedName>
        <fullName evidence="2">ARAD1D28380p</fullName>
    </submittedName>
</protein>
<evidence type="ECO:0000256" key="1">
    <source>
        <dbReference type="SAM" id="MobiDB-lite"/>
    </source>
</evidence>